<sequence length="199" mass="22666">MAVDCLCAFPSPIITFDLPYYHKFRDSLIEHIYDVRAQTQTVLRSNNGGWQSPPVSLPNTFANHIFANLNEIVTTQFLASDWVCEIGNLWYNINPSGACNDRHTHPGCDLACVFYVKIPDGDCGQLELENPNHFTQFHMLNTMDESIKDTTKISHSLWFPPEEGVTVVFPANLLHRVMTNNTNHDRISISWNMRIVKDG</sequence>
<dbReference type="InterPro" id="IPR012668">
    <property type="entry name" value="CHP02466"/>
</dbReference>
<proteinExistence type="predicted"/>
<name>A0A0E3FCI0_9CAUD</name>
<dbReference type="Pfam" id="PF13759">
    <property type="entry name" value="2OG-FeII_Oxy_5"/>
    <property type="match status" value="1"/>
</dbReference>
<protein>
    <recommendedName>
        <fullName evidence="3">2OG-Fe(II) oxygenase</fullName>
    </recommendedName>
</protein>
<dbReference type="Proteomes" id="UP000033008">
    <property type="component" value="Segment"/>
</dbReference>
<gene>
    <name evidence="1" type="ORF">Syn7803US103_60</name>
</gene>
<accession>A0A0E3FCI0</accession>
<evidence type="ECO:0000313" key="2">
    <source>
        <dbReference type="Proteomes" id="UP000033008"/>
    </source>
</evidence>
<dbReference type="GeneID" id="24171238"/>
<dbReference type="OrthoDB" id="26784at10239"/>
<dbReference type="KEGG" id="vg:24171238"/>
<dbReference type="Gene3D" id="2.60.120.620">
    <property type="entry name" value="q2cbj1_9rhob like domain"/>
    <property type="match status" value="1"/>
</dbReference>
<dbReference type="EMBL" id="KJ019069">
    <property type="protein sequence ID" value="AIX23955.1"/>
    <property type="molecule type" value="Genomic_DNA"/>
</dbReference>
<evidence type="ECO:0008006" key="3">
    <source>
        <dbReference type="Google" id="ProtNLM"/>
    </source>
</evidence>
<evidence type="ECO:0000313" key="1">
    <source>
        <dbReference type="EMBL" id="AIX23955.1"/>
    </source>
</evidence>
<dbReference type="RefSeq" id="YP_009134042.1">
    <property type="nucleotide sequence ID" value="NC_026926.1"/>
</dbReference>
<reference evidence="1 2" key="1">
    <citation type="submission" date="2013-12" db="EMBL/GenBank/DDBJ databases">
        <title>Ecological redundancy of diverse viral populations within a natural community.</title>
        <authorList>
            <person name="Gregory A.C."/>
            <person name="LaButti K."/>
            <person name="Copeland A."/>
            <person name="Woyke T."/>
            <person name="Sullivan M.B."/>
        </authorList>
    </citation>
    <scope>NUCLEOTIDE SEQUENCE [LARGE SCALE GENOMIC DNA]</scope>
    <source>
        <strain evidence="1">Syn7803US103</strain>
    </source>
</reference>
<organism evidence="1 2">
    <name type="scientific">Synechococcus phage ACG-2014j</name>
    <dbReference type="NCBI Taxonomy" id="1493514"/>
    <lineage>
        <taxon>Viruses</taxon>
        <taxon>Duplodnaviria</taxon>
        <taxon>Heunggongvirae</taxon>
        <taxon>Uroviricota</taxon>
        <taxon>Caudoviricetes</taxon>
        <taxon>Pantevenvirales</taxon>
        <taxon>Kyanoviridae</taxon>
        <taxon>Potamoivirus</taxon>
        <taxon>Potamoivirus tusconj</taxon>
    </lineage>
</organism>
<dbReference type="NCBIfam" id="TIGR02466">
    <property type="entry name" value="TIGR02466 family protein"/>
    <property type="match status" value="1"/>
</dbReference>